<sequence>MSSRPSLSRPLLAVLLFACIVPSALAQRVSARDRAAAEALVARMAQAETRFRAATVLAGNGDPRGAEEGNAALEDMEDVIDACVKQRGCPLSDLLASYKRLLKEGIDDSGAGPDEAGEDDELLEADPALAADVPEAVRAARLLGDDSRHAFDRMVRYNPAIQAGIRRWLTDMRPQLMTSYENYQVMRHLMWPEFEKRGLPEALLFGILAKESNGRVHSVSRAGAAGPMQFMPSTARRFGLGPDGTGFDTRYDPRAAAEASAAYLNERLRELNNDVELALAGYNGGEGRALRVYRASGGSGFWNLRAYEQFPPETRDYVPMVIAAAWIFLHPRQFGVTFPKVEATPAALKLVRPASIYELTVCLGNSGNRDGYMRTLRNLNPRFDAETVIPAGTVLAATARVAQLYRRHCEGGARAELAHALVTADPNAALEGAPPGSVAVGDVTPVPGVATTIVTGSPQPARPKAAQARTYTVARGDTLGRIAQRHGCQIKQLAAANGLKAPAYALRQGQKLQLVGCSK</sequence>
<dbReference type="InterPro" id="IPR018392">
    <property type="entry name" value="LysM"/>
</dbReference>
<evidence type="ECO:0000313" key="4">
    <source>
        <dbReference type="EMBL" id="TWH09267.1"/>
    </source>
</evidence>
<name>A0A562DI48_9GAMM</name>
<keyword evidence="2" id="KW-0732">Signal</keyword>
<dbReference type="Gene3D" id="1.10.530.10">
    <property type="match status" value="1"/>
</dbReference>
<comment type="similarity">
    <text evidence="1">Belongs to the transglycosylase Slt family.</text>
</comment>
<dbReference type="CDD" id="cd00118">
    <property type="entry name" value="LysM"/>
    <property type="match status" value="1"/>
</dbReference>
<dbReference type="InterPro" id="IPR008258">
    <property type="entry name" value="Transglycosylase_SLT_dom_1"/>
</dbReference>
<accession>A0A562DI48</accession>
<dbReference type="InterPro" id="IPR036779">
    <property type="entry name" value="LysM_dom_sf"/>
</dbReference>
<comment type="caution">
    <text evidence="4">The sequence shown here is derived from an EMBL/GenBank/DDBJ whole genome shotgun (WGS) entry which is preliminary data.</text>
</comment>
<feature type="signal peptide" evidence="2">
    <location>
        <begin position="1"/>
        <end position="26"/>
    </location>
</feature>
<dbReference type="Pfam" id="PF01464">
    <property type="entry name" value="SLT"/>
    <property type="match status" value="1"/>
</dbReference>
<dbReference type="PROSITE" id="PS51782">
    <property type="entry name" value="LYSM"/>
    <property type="match status" value="1"/>
</dbReference>
<dbReference type="AlphaFoldDB" id="A0A562DI48"/>
<protein>
    <submittedName>
        <fullName evidence="4">Membrane-bound lytic murein transglycosylase D</fullName>
    </submittedName>
</protein>
<dbReference type="SMART" id="SM00257">
    <property type="entry name" value="LysM"/>
    <property type="match status" value="1"/>
</dbReference>
<dbReference type="PANTHER" id="PTHR37423">
    <property type="entry name" value="SOLUBLE LYTIC MUREIN TRANSGLYCOSYLASE-RELATED"/>
    <property type="match status" value="1"/>
</dbReference>
<dbReference type="PANTHER" id="PTHR37423:SF2">
    <property type="entry name" value="MEMBRANE-BOUND LYTIC MUREIN TRANSGLYCOSYLASE C"/>
    <property type="match status" value="1"/>
</dbReference>
<evidence type="ECO:0000313" key="5">
    <source>
        <dbReference type="Proteomes" id="UP000321583"/>
    </source>
</evidence>
<gene>
    <name evidence="4" type="ORF">L613_004000000190</name>
</gene>
<dbReference type="Proteomes" id="UP000321583">
    <property type="component" value="Unassembled WGS sequence"/>
</dbReference>
<dbReference type="InterPro" id="IPR023346">
    <property type="entry name" value="Lysozyme-like_dom_sf"/>
</dbReference>
<dbReference type="EMBL" id="VLJS01000070">
    <property type="protein sequence ID" value="TWH09267.1"/>
    <property type="molecule type" value="Genomic_DNA"/>
</dbReference>
<evidence type="ECO:0000256" key="1">
    <source>
        <dbReference type="ARBA" id="ARBA00007734"/>
    </source>
</evidence>
<dbReference type="Gene3D" id="3.10.350.10">
    <property type="entry name" value="LysM domain"/>
    <property type="match status" value="1"/>
</dbReference>
<dbReference type="SUPFAM" id="SSF53955">
    <property type="entry name" value="Lysozyme-like"/>
    <property type="match status" value="1"/>
</dbReference>
<evidence type="ECO:0000259" key="3">
    <source>
        <dbReference type="PROSITE" id="PS51782"/>
    </source>
</evidence>
<reference evidence="4 5" key="1">
    <citation type="submission" date="2019-07" db="EMBL/GenBank/DDBJ databases">
        <title>Genome sequencing of lignin-degrading bacterial isolates.</title>
        <authorList>
            <person name="Gladden J."/>
        </authorList>
    </citation>
    <scope>NUCLEOTIDE SEQUENCE [LARGE SCALE GENOMIC DNA]</scope>
    <source>
        <strain evidence="4 5">J19</strain>
    </source>
</reference>
<keyword evidence="5" id="KW-1185">Reference proteome</keyword>
<organism evidence="4 5">
    <name type="scientific">Pseudoxanthomonas taiwanensis J19</name>
    <dbReference type="NCBI Taxonomy" id="935569"/>
    <lineage>
        <taxon>Bacteria</taxon>
        <taxon>Pseudomonadati</taxon>
        <taxon>Pseudomonadota</taxon>
        <taxon>Gammaproteobacteria</taxon>
        <taxon>Lysobacterales</taxon>
        <taxon>Lysobacteraceae</taxon>
        <taxon>Pseudoxanthomonas</taxon>
    </lineage>
</organism>
<proteinExistence type="inferred from homology"/>
<dbReference type="SUPFAM" id="SSF54106">
    <property type="entry name" value="LysM domain"/>
    <property type="match status" value="1"/>
</dbReference>
<dbReference type="OrthoDB" id="9815002at2"/>
<evidence type="ECO:0000256" key="2">
    <source>
        <dbReference type="SAM" id="SignalP"/>
    </source>
</evidence>
<dbReference type="Pfam" id="PF01476">
    <property type="entry name" value="LysM"/>
    <property type="match status" value="1"/>
</dbReference>
<feature type="domain" description="LysM" evidence="3">
    <location>
        <begin position="469"/>
        <end position="514"/>
    </location>
</feature>
<feature type="chain" id="PRO_5021814743" evidence="2">
    <location>
        <begin position="27"/>
        <end position="519"/>
    </location>
</feature>